<dbReference type="InterPro" id="IPR036388">
    <property type="entry name" value="WH-like_DNA-bd_sf"/>
</dbReference>
<dbReference type="EMBL" id="AOME01000106">
    <property type="protein sequence ID" value="EMA48043.1"/>
    <property type="molecule type" value="Genomic_DNA"/>
</dbReference>
<dbReference type="Proteomes" id="UP000011625">
    <property type="component" value="Unassembled WGS sequence"/>
</dbReference>
<dbReference type="AlphaFoldDB" id="M0MRS6"/>
<dbReference type="STRING" id="1227456.C450_20451"/>
<proteinExistence type="predicted"/>
<sequence length="76" mass="8492">MSGNPRTPLSATAKEALEIITDPIHDHGGRGCPQDEVHQLLANHEAFSQKRAERAIHQLLMRGYLYEVEGKLFVTP</sequence>
<dbReference type="Gene3D" id="1.10.10.10">
    <property type="entry name" value="Winged helix-like DNA-binding domain superfamily/Winged helix DNA-binding domain"/>
    <property type="match status" value="1"/>
</dbReference>
<evidence type="ECO:0000313" key="2">
    <source>
        <dbReference type="Proteomes" id="UP000011625"/>
    </source>
</evidence>
<gene>
    <name evidence="1" type="ORF">C450_20451</name>
</gene>
<protein>
    <submittedName>
        <fullName evidence="1">Uncharacterized protein</fullName>
    </submittedName>
</protein>
<organism evidence="1 2">
    <name type="scientific">Halococcus salifodinae DSM 8989</name>
    <dbReference type="NCBI Taxonomy" id="1227456"/>
    <lineage>
        <taxon>Archaea</taxon>
        <taxon>Methanobacteriati</taxon>
        <taxon>Methanobacteriota</taxon>
        <taxon>Stenosarchaea group</taxon>
        <taxon>Halobacteria</taxon>
        <taxon>Halobacteriales</taxon>
        <taxon>Halococcaceae</taxon>
        <taxon>Halococcus</taxon>
    </lineage>
</organism>
<reference evidence="1 2" key="1">
    <citation type="journal article" date="2014" name="PLoS Genet.">
        <title>Phylogenetically driven sequencing of extremely halophilic archaea reveals strategies for static and dynamic osmo-response.</title>
        <authorList>
            <person name="Becker E.A."/>
            <person name="Seitzer P.M."/>
            <person name="Tritt A."/>
            <person name="Larsen D."/>
            <person name="Krusor M."/>
            <person name="Yao A.I."/>
            <person name="Wu D."/>
            <person name="Madern D."/>
            <person name="Eisen J.A."/>
            <person name="Darling A.E."/>
            <person name="Facciotti M.T."/>
        </authorList>
    </citation>
    <scope>NUCLEOTIDE SEQUENCE [LARGE SCALE GENOMIC DNA]</scope>
    <source>
        <strain evidence="1 2">DSM 8989</strain>
    </source>
</reference>
<comment type="caution">
    <text evidence="1">The sequence shown here is derived from an EMBL/GenBank/DDBJ whole genome shotgun (WGS) entry which is preliminary data.</text>
</comment>
<name>M0MRS6_9EURY</name>
<dbReference type="PATRIC" id="fig|1227456.3.peg.4128"/>
<keyword evidence="2" id="KW-1185">Reference proteome</keyword>
<evidence type="ECO:0000313" key="1">
    <source>
        <dbReference type="EMBL" id="EMA48043.1"/>
    </source>
</evidence>
<accession>M0MRS6</accession>